<dbReference type="InterPro" id="IPR054708">
    <property type="entry name" value="MTPAP-like_central"/>
</dbReference>
<feature type="compositionally biased region" description="Polar residues" evidence="1">
    <location>
        <begin position="417"/>
        <end position="438"/>
    </location>
</feature>
<feature type="compositionally biased region" description="Basic and acidic residues" evidence="1">
    <location>
        <begin position="1140"/>
        <end position="1150"/>
    </location>
</feature>
<feature type="region of interest" description="Disordered" evidence="1">
    <location>
        <begin position="393"/>
        <end position="438"/>
    </location>
</feature>
<feature type="region of interest" description="Disordered" evidence="1">
    <location>
        <begin position="966"/>
        <end position="1007"/>
    </location>
</feature>
<feature type="region of interest" description="Disordered" evidence="1">
    <location>
        <begin position="1107"/>
        <end position="1220"/>
    </location>
</feature>
<dbReference type="FunFam" id="3.30.460.10:FF:000046">
    <property type="entry name" value="PAP/OAS1 substrate-binding domain superfamily"/>
    <property type="match status" value="1"/>
</dbReference>
<accession>A0A7J0G472</accession>
<feature type="compositionally biased region" description="Basic and acidic residues" evidence="1">
    <location>
        <begin position="1168"/>
        <end position="1198"/>
    </location>
</feature>
<dbReference type="PANTHER" id="PTHR45979:SF30">
    <property type="entry name" value="NUCLEOTIDYLTRANSFERASE"/>
    <property type="match status" value="1"/>
</dbReference>
<dbReference type="Proteomes" id="UP000585474">
    <property type="component" value="Unassembled WGS sequence"/>
</dbReference>
<organism evidence="4 5">
    <name type="scientific">Actinidia rufa</name>
    <dbReference type="NCBI Taxonomy" id="165716"/>
    <lineage>
        <taxon>Eukaryota</taxon>
        <taxon>Viridiplantae</taxon>
        <taxon>Streptophyta</taxon>
        <taxon>Embryophyta</taxon>
        <taxon>Tracheophyta</taxon>
        <taxon>Spermatophyta</taxon>
        <taxon>Magnoliopsida</taxon>
        <taxon>eudicotyledons</taxon>
        <taxon>Gunneridae</taxon>
        <taxon>Pentapetalae</taxon>
        <taxon>asterids</taxon>
        <taxon>Ericales</taxon>
        <taxon>Actinidiaceae</taxon>
        <taxon>Actinidia</taxon>
    </lineage>
</organism>
<evidence type="ECO:0000259" key="2">
    <source>
        <dbReference type="Pfam" id="PF22600"/>
    </source>
</evidence>
<evidence type="ECO:0000313" key="4">
    <source>
        <dbReference type="EMBL" id="GFZ05547.1"/>
    </source>
</evidence>
<reference evidence="4 5" key="1">
    <citation type="submission" date="2019-07" db="EMBL/GenBank/DDBJ databases">
        <title>De Novo Assembly of kiwifruit Actinidia rufa.</title>
        <authorList>
            <person name="Sugita-Konishi S."/>
            <person name="Sato K."/>
            <person name="Mori E."/>
            <person name="Abe Y."/>
            <person name="Kisaki G."/>
            <person name="Hamano K."/>
            <person name="Suezawa K."/>
            <person name="Otani M."/>
            <person name="Fukuda T."/>
            <person name="Manabe T."/>
            <person name="Gomi K."/>
            <person name="Tabuchi M."/>
            <person name="Akimitsu K."/>
            <person name="Kataoka I."/>
        </authorList>
    </citation>
    <scope>NUCLEOTIDE SEQUENCE [LARGE SCALE GENOMIC DNA]</scope>
    <source>
        <strain evidence="5">cv. Fuchu</strain>
    </source>
</reference>
<dbReference type="Pfam" id="PF26180">
    <property type="entry name" value="PAP-OAS1"/>
    <property type="match status" value="1"/>
</dbReference>
<feature type="domain" description="Poly(A) RNA polymerase mitochondrial-like central palm" evidence="2">
    <location>
        <begin position="42"/>
        <end position="162"/>
    </location>
</feature>
<feature type="compositionally biased region" description="Polar residues" evidence="1">
    <location>
        <begin position="985"/>
        <end position="1006"/>
    </location>
</feature>
<dbReference type="GO" id="GO:0016740">
    <property type="term" value="F:transferase activity"/>
    <property type="evidence" value="ECO:0007669"/>
    <property type="project" value="UniProtKB-KW"/>
</dbReference>
<comment type="caution">
    <text evidence="4">The sequence shown here is derived from an EMBL/GenBank/DDBJ whole genome shotgun (WGS) entry which is preliminary data.</text>
</comment>
<feature type="domain" description="PAP/OAS1 substrate-binding-related" evidence="3">
    <location>
        <begin position="210"/>
        <end position="360"/>
    </location>
</feature>
<dbReference type="InterPro" id="IPR058921">
    <property type="entry name" value="PAP/OAS1-rel"/>
</dbReference>
<dbReference type="Gene3D" id="3.30.460.10">
    <property type="entry name" value="Beta Polymerase, domain 2"/>
    <property type="match status" value="1"/>
</dbReference>
<evidence type="ECO:0000256" key="1">
    <source>
        <dbReference type="SAM" id="MobiDB-lite"/>
    </source>
</evidence>
<feature type="region of interest" description="Disordered" evidence="1">
    <location>
        <begin position="493"/>
        <end position="558"/>
    </location>
</feature>
<dbReference type="EMBL" id="BJWL01000017">
    <property type="protein sequence ID" value="GFZ05547.1"/>
    <property type="molecule type" value="Genomic_DNA"/>
</dbReference>
<dbReference type="SUPFAM" id="SSF81301">
    <property type="entry name" value="Nucleotidyltransferase"/>
    <property type="match status" value="1"/>
</dbReference>
<dbReference type="InterPro" id="IPR043519">
    <property type="entry name" value="NT_sf"/>
</dbReference>
<gene>
    <name evidence="4" type="ORF">Acr_17g0011190</name>
</gene>
<feature type="region of interest" description="Disordered" evidence="1">
    <location>
        <begin position="742"/>
        <end position="901"/>
    </location>
</feature>
<proteinExistence type="predicted"/>
<evidence type="ECO:0000259" key="3">
    <source>
        <dbReference type="Pfam" id="PF26180"/>
    </source>
</evidence>
<name>A0A7J0G472_9ERIC</name>
<dbReference type="SUPFAM" id="SSF81631">
    <property type="entry name" value="PAP/OAS1 substrate-binding domain"/>
    <property type="match status" value="1"/>
</dbReference>
<evidence type="ECO:0000313" key="5">
    <source>
        <dbReference type="Proteomes" id="UP000585474"/>
    </source>
</evidence>
<feature type="compositionally biased region" description="Low complexity" evidence="1">
    <location>
        <begin position="809"/>
        <end position="830"/>
    </location>
</feature>
<feature type="compositionally biased region" description="Low complexity" evidence="1">
    <location>
        <begin position="393"/>
        <end position="405"/>
    </location>
</feature>
<dbReference type="InterPro" id="IPR058920">
    <property type="entry name" value="PAP-OAS1-bd-rel"/>
</dbReference>
<keyword evidence="4" id="KW-0808">Transferase</keyword>
<dbReference type="Gene3D" id="1.10.1410.10">
    <property type="match status" value="1"/>
</dbReference>
<dbReference type="CDD" id="cd05402">
    <property type="entry name" value="NT_PAP_TUTase"/>
    <property type="match status" value="1"/>
</dbReference>
<protein>
    <submittedName>
        <fullName evidence="4">Nucleotidyltransferase</fullName>
    </submittedName>
</protein>
<feature type="compositionally biased region" description="Polar residues" evidence="1">
    <location>
        <begin position="761"/>
        <end position="775"/>
    </location>
</feature>
<keyword evidence="5" id="KW-1185">Reference proteome</keyword>
<feature type="compositionally biased region" description="Polar residues" evidence="1">
    <location>
        <begin position="1201"/>
        <end position="1218"/>
    </location>
</feature>
<dbReference type="OrthoDB" id="273917at2759"/>
<dbReference type="Pfam" id="PF22600">
    <property type="entry name" value="MTPAP-like_central"/>
    <property type="match status" value="1"/>
</dbReference>
<sequence>MGGHEDWAQPSGPLPNGLLPNAGPVIQVIDSERWLGAEERTAELIACIQPNPPSEESRNAVANYVQQLIMMCFPCQVFTFGSVPLKTYLPDGDIDLTAFSNNQNLKDTWANQVRDMLENEEKNENAEFHVKEVQYIQAEVKIIKCLVENIVVDISFNQLGGLCTLCFLEEVAFIELQLFFRRHGVTMRAVYWVLTMDLFQLMPLRLWFFTYFMFFNNSFTGPLEVLYRFLEFFSNFDWDNFCVSLWGPVPICSLPEVTAEPPRKDSGELLLSKLFLDACSSVYAVFPGGQENQGQPFVSKHFNVIDPLRVNNNLGRSVSKGNFFRIRSAFAFGAKRLARLLDCPKENLVYEVNQFFMNTWDRHGSGNRPDAPRTNLLHLSLSTPDHLRENLKNKSSAKNLNENSSGCETEVDETRSRNFSSQHGNYSSQSISTTEATLPQSQKRYGNLNISRAPDQVVQEVSPNLGVHVDKGQRNVRPDHLVNHIQGRLLFARTRSSPELTDADDDDSSRGRRNKAPESGKTRGIPARQDNNRRNPYPEFFVNHNAQSSHEDPSSVRHLPSHQTLDVVVDSNSCSNSYHYDSGSGAVGEGFSSVSGTQGMHQEEQDLVNMMASSTVHSLNGQVHVPLNLASAHLPLPFSPSILASMGYAQRNLAGMLPTNIPLIDPSFSNMQFHQGLVSPPLTHYFPGIGLTSNLDHTTDAGNENFGSVEMTPEEADHDFWQEQDAGSTGGFERYSGTYEMFHSEDKPPANSVGHDFVPSSRLNGSGSSMRVQQKLTKENQGPVRENHTDSFPYLDNRNDGSSDNRTMSSRFSSAAHSSSIRSKTSSESSWDGSSAKVSKSTKEKRGKKTVLAGPSTMYRKGKNASEHAAQPEEDDRDSYPLSTMGREMEERSSGPDSLPHIHGYELAQTSGSDSMMPIAPVLLGSGSRQRGMDNSDVVFYPTGPPVPFLTMLPVYNVPHETGTSDVLTSHFGGEEGLDSSDSGQNFDSSEGLDQSEELNSTNSSRRVAFVETSNEHKSDILNSDFASHWQNLQYGRFCQSPRYPSPVVVPPMYLQGHFPWDGPGRPMSANMNIFTQIMSYGPRLIPVTPLHSVSNRPPNVYQHEMPRYRSGTGTYLPNPKVSVRDRHSSGARRGNYNYDRGDNHGDREGNWNTNSKSRAAGRGHSRNQTEKLNSRLDRLAFNESRTDRSWSSYRHDSAPLYQSQNGPLRSNSSQSGPPTVAYGMYPLPVMNPNGVSSNGPTAPSVVMLYPFDHNASYGSHAEQLEFGSLGPVGFSSVNEQPQTSEGKSIERSI</sequence>
<dbReference type="PANTHER" id="PTHR45979">
    <property type="entry name" value="PAP/OAS1 SUBSTRATE-BINDING DOMAIN SUPERFAMILY"/>
    <property type="match status" value="1"/>
</dbReference>